<evidence type="ECO:0000313" key="2">
    <source>
        <dbReference type="EMBL" id="GMA91444.1"/>
    </source>
</evidence>
<dbReference type="InterPro" id="IPR036388">
    <property type="entry name" value="WH-like_DNA-bd_sf"/>
</dbReference>
<dbReference type="SMART" id="SM00347">
    <property type="entry name" value="HTH_MARR"/>
    <property type="match status" value="1"/>
</dbReference>
<protein>
    <submittedName>
        <fullName evidence="2">MarR family transcriptional regulator</fullName>
    </submittedName>
</protein>
<dbReference type="InterPro" id="IPR000835">
    <property type="entry name" value="HTH_MarR-typ"/>
</dbReference>
<feature type="domain" description="HTH marR-type" evidence="1">
    <location>
        <begin position="28"/>
        <end position="127"/>
    </location>
</feature>
<keyword evidence="3" id="KW-1185">Reference proteome</keyword>
<reference evidence="3" key="1">
    <citation type="journal article" date="2019" name="Int. J. Syst. Evol. Microbiol.">
        <title>The Global Catalogue of Microorganisms (GCM) 10K type strain sequencing project: providing services to taxonomists for standard genome sequencing and annotation.</title>
        <authorList>
            <consortium name="The Broad Institute Genomics Platform"/>
            <consortium name="The Broad Institute Genome Sequencing Center for Infectious Disease"/>
            <person name="Wu L."/>
            <person name="Ma J."/>
        </authorList>
    </citation>
    <scope>NUCLEOTIDE SEQUENCE [LARGE SCALE GENOMIC DNA]</scope>
    <source>
        <strain evidence="3">NBRC 108755</strain>
    </source>
</reference>
<proteinExistence type="predicted"/>
<comment type="caution">
    <text evidence="2">The sequence shown here is derived from an EMBL/GenBank/DDBJ whole genome shotgun (WGS) entry which is preliminary data.</text>
</comment>
<dbReference type="EMBL" id="BSVA01000001">
    <property type="protein sequence ID" value="GMA91444.1"/>
    <property type="molecule type" value="Genomic_DNA"/>
</dbReference>
<name>A0ABQ6JWG2_9MICO</name>
<dbReference type="Pfam" id="PF12802">
    <property type="entry name" value="MarR_2"/>
    <property type="match status" value="1"/>
</dbReference>
<organism evidence="2 3">
    <name type="scientific">Homoserinibacter gongjuensis</name>
    <dbReference type="NCBI Taxonomy" id="1162968"/>
    <lineage>
        <taxon>Bacteria</taxon>
        <taxon>Bacillati</taxon>
        <taxon>Actinomycetota</taxon>
        <taxon>Actinomycetes</taxon>
        <taxon>Micrococcales</taxon>
        <taxon>Microbacteriaceae</taxon>
        <taxon>Homoserinibacter</taxon>
    </lineage>
</organism>
<gene>
    <name evidence="2" type="ORF">GCM10025869_19730</name>
</gene>
<dbReference type="Proteomes" id="UP001157069">
    <property type="component" value="Unassembled WGS sequence"/>
</dbReference>
<evidence type="ECO:0000313" key="3">
    <source>
        <dbReference type="Proteomes" id="UP001157069"/>
    </source>
</evidence>
<dbReference type="RefSeq" id="WP_284299778.1">
    <property type="nucleotide sequence ID" value="NZ_BSVA01000001.1"/>
</dbReference>
<dbReference type="Gene3D" id="1.10.10.10">
    <property type="entry name" value="Winged helix-like DNA-binding domain superfamily/Winged helix DNA-binding domain"/>
    <property type="match status" value="1"/>
</dbReference>
<sequence length="143" mass="14897">MSDAPRAGVSPVVTLLALAAEWESRLDRELRELGLTTRKYGLLAHIDVTPGISFSELARRSRITVQSAHAAVHALVDAGLVADAKAHAGAASVLEVTQAGARVLATAQAVLDRLDDELRAEASSLSTALTTPHEGALADGQRA</sequence>
<dbReference type="SUPFAM" id="SSF46785">
    <property type="entry name" value="Winged helix' DNA-binding domain"/>
    <property type="match status" value="1"/>
</dbReference>
<accession>A0ABQ6JWG2</accession>
<dbReference type="InterPro" id="IPR036390">
    <property type="entry name" value="WH_DNA-bd_sf"/>
</dbReference>
<evidence type="ECO:0000259" key="1">
    <source>
        <dbReference type="SMART" id="SM00347"/>
    </source>
</evidence>